<dbReference type="Pfam" id="PF00872">
    <property type="entry name" value="Transposase_mut"/>
    <property type="match status" value="1"/>
</dbReference>
<dbReference type="GO" id="GO:0004803">
    <property type="term" value="F:transposase activity"/>
    <property type="evidence" value="ECO:0007669"/>
    <property type="project" value="UniProtKB-UniRule"/>
</dbReference>
<keyword evidence="8" id="KW-1185">Reference proteome</keyword>
<dbReference type="PANTHER" id="PTHR33217">
    <property type="entry name" value="TRANSPOSASE FOR INSERTION SEQUENCE ELEMENT IS1081"/>
    <property type="match status" value="1"/>
</dbReference>
<gene>
    <name evidence="7" type="ORF">E3T49_14135</name>
</gene>
<evidence type="ECO:0000256" key="4">
    <source>
        <dbReference type="ARBA" id="ARBA00023125"/>
    </source>
</evidence>
<dbReference type="GO" id="GO:0006313">
    <property type="term" value="P:DNA transposition"/>
    <property type="evidence" value="ECO:0007669"/>
    <property type="project" value="UniProtKB-UniRule"/>
</dbReference>
<evidence type="ECO:0000256" key="6">
    <source>
        <dbReference type="RuleBase" id="RU365089"/>
    </source>
</evidence>
<name>A0A4Y8JS77_9MICO</name>
<dbReference type="InterPro" id="IPR001207">
    <property type="entry name" value="Transposase_mutator"/>
</dbReference>
<organism evidence="7 8">
    <name type="scientific">Cryobacterium cryoconiti</name>
    <dbReference type="NCBI Taxonomy" id="1259239"/>
    <lineage>
        <taxon>Bacteria</taxon>
        <taxon>Bacillati</taxon>
        <taxon>Actinomycetota</taxon>
        <taxon>Actinomycetes</taxon>
        <taxon>Micrococcales</taxon>
        <taxon>Microbacteriaceae</taxon>
        <taxon>Cryobacterium</taxon>
    </lineage>
</organism>
<dbReference type="Proteomes" id="UP000297472">
    <property type="component" value="Unassembled WGS sequence"/>
</dbReference>
<proteinExistence type="inferred from homology"/>
<dbReference type="AlphaFoldDB" id="A0A4Y8JS77"/>
<dbReference type="PANTHER" id="PTHR33217:SF7">
    <property type="entry name" value="TRANSPOSASE FOR INSERTION SEQUENCE ELEMENT IS1081"/>
    <property type="match status" value="1"/>
</dbReference>
<dbReference type="OrthoDB" id="9793302at2"/>
<dbReference type="EMBL" id="SOHA01000040">
    <property type="protein sequence ID" value="TFD27021.1"/>
    <property type="molecule type" value="Genomic_DNA"/>
</dbReference>
<keyword evidence="6" id="KW-0814">Transposable element</keyword>
<evidence type="ECO:0000256" key="3">
    <source>
        <dbReference type="ARBA" id="ARBA00022578"/>
    </source>
</evidence>
<dbReference type="GO" id="GO:0003677">
    <property type="term" value="F:DNA binding"/>
    <property type="evidence" value="ECO:0007669"/>
    <property type="project" value="UniProtKB-UniRule"/>
</dbReference>
<comment type="similarity">
    <text evidence="2 6">Belongs to the transposase mutator family.</text>
</comment>
<evidence type="ECO:0000313" key="8">
    <source>
        <dbReference type="Proteomes" id="UP000297472"/>
    </source>
</evidence>
<reference evidence="7 8" key="1">
    <citation type="submission" date="2019-03" db="EMBL/GenBank/DDBJ databases">
        <title>Genomics of glacier-inhabiting Cryobacterium strains.</title>
        <authorList>
            <person name="Liu Q."/>
            <person name="Xin Y.-H."/>
        </authorList>
    </citation>
    <scope>NUCLEOTIDE SEQUENCE [LARGE SCALE GENOMIC DNA]</scope>
    <source>
        <strain evidence="7 8">TMT1-51</strain>
    </source>
</reference>
<sequence length="174" mass="19448">MDRSATAILTRVISTAARTPPPGSCQRRCRLTTWSCRATGLMHRAGSSLERSPVGTCRNIWRNVLAVIPKGSQDMVASIIRTIFAQPDREHIEKQFREVTTMLARSHPKVAAMLVDAQPNLLAFAAFPPRHWRQIWSTNPLKRVNKEIKRRTDVVGVFLKAAALLRLAGSVLID</sequence>
<evidence type="ECO:0000256" key="2">
    <source>
        <dbReference type="ARBA" id="ARBA00010961"/>
    </source>
</evidence>
<keyword evidence="3 6" id="KW-0815">Transposition</keyword>
<accession>A0A4Y8JS77</accession>
<evidence type="ECO:0000313" key="7">
    <source>
        <dbReference type="EMBL" id="TFD27021.1"/>
    </source>
</evidence>
<keyword evidence="4 6" id="KW-0238">DNA-binding</keyword>
<evidence type="ECO:0000256" key="1">
    <source>
        <dbReference type="ARBA" id="ARBA00002190"/>
    </source>
</evidence>
<comment type="function">
    <text evidence="1 6">Required for the transposition of the insertion element.</text>
</comment>
<evidence type="ECO:0000256" key="5">
    <source>
        <dbReference type="ARBA" id="ARBA00023172"/>
    </source>
</evidence>
<protein>
    <recommendedName>
        <fullName evidence="6">Mutator family transposase</fullName>
    </recommendedName>
</protein>
<keyword evidence="5 6" id="KW-0233">DNA recombination</keyword>
<comment type="caution">
    <text evidence="7">The sequence shown here is derived from an EMBL/GenBank/DDBJ whole genome shotgun (WGS) entry which is preliminary data.</text>
</comment>